<comment type="caution">
    <text evidence="5">The sequence shown here is derived from an EMBL/GenBank/DDBJ whole genome shotgun (WGS) entry which is preliminary data.</text>
</comment>
<dbReference type="GO" id="GO:0032259">
    <property type="term" value="P:methylation"/>
    <property type="evidence" value="ECO:0007669"/>
    <property type="project" value="UniProtKB-KW"/>
</dbReference>
<evidence type="ECO:0000256" key="4">
    <source>
        <dbReference type="ARBA" id="ARBA00022691"/>
    </source>
</evidence>
<dbReference type="GO" id="GO:0008168">
    <property type="term" value="F:methyltransferase activity"/>
    <property type="evidence" value="ECO:0007669"/>
    <property type="project" value="UniProtKB-KW"/>
</dbReference>
<evidence type="ECO:0000313" key="5">
    <source>
        <dbReference type="EMBL" id="MEE1886022.1"/>
    </source>
</evidence>
<evidence type="ECO:0000256" key="3">
    <source>
        <dbReference type="ARBA" id="ARBA00022679"/>
    </source>
</evidence>
<sequence>MDNTVNHMNCCVVDGETYLGNQEADLSNQRFWNQKWENKETGWDIGYASPVITAYMDQYVNKDAAILIPGCGNAHEASYLLENGFTNITLIDIAPAAVATLKEKFSGNKQVKVLCEDFFLHEGQYDLIIEQTFFCAISPSRRAEYVSKAASLLNENGKIIGVLFDREFNYTFPPFGGSVGEYKSLFNNYFTIKTMNACYNSISPRANSEVFINLVKR</sequence>
<dbReference type="PANTHER" id="PTHR32183:SF6">
    <property type="entry name" value="CYSTEINE SULFINATE DESULFINASE_CYSTEINE DESULFURASE AND RELATED ENZYMES"/>
    <property type="match status" value="1"/>
</dbReference>
<evidence type="ECO:0000256" key="1">
    <source>
        <dbReference type="ARBA" id="ARBA00022553"/>
    </source>
</evidence>
<dbReference type="PANTHER" id="PTHR32183">
    <property type="match status" value="1"/>
</dbReference>
<keyword evidence="4" id="KW-0949">S-adenosyl-L-methionine</keyword>
<keyword evidence="2 5" id="KW-0489">Methyltransferase</keyword>
<gene>
    <name evidence="5" type="ORF">VRU49_11395</name>
</gene>
<organism evidence="5 6">
    <name type="scientific">Pedobacter flavus</name>
    <dbReference type="NCBI Taxonomy" id="3113906"/>
    <lineage>
        <taxon>Bacteria</taxon>
        <taxon>Pseudomonadati</taxon>
        <taxon>Bacteroidota</taxon>
        <taxon>Sphingobacteriia</taxon>
        <taxon>Sphingobacteriales</taxon>
        <taxon>Sphingobacteriaceae</taxon>
        <taxon>Pedobacter</taxon>
    </lineage>
</organism>
<dbReference type="InterPro" id="IPR008854">
    <property type="entry name" value="TPMT"/>
</dbReference>
<keyword evidence="6" id="KW-1185">Reference proteome</keyword>
<evidence type="ECO:0000256" key="2">
    <source>
        <dbReference type="ARBA" id="ARBA00022603"/>
    </source>
</evidence>
<dbReference type="CDD" id="cd02440">
    <property type="entry name" value="AdoMet_MTases"/>
    <property type="match status" value="1"/>
</dbReference>
<dbReference type="InterPro" id="IPR029063">
    <property type="entry name" value="SAM-dependent_MTases_sf"/>
</dbReference>
<dbReference type="RefSeq" id="WP_330146910.1">
    <property type="nucleotide sequence ID" value="NZ_JAZDQU010000002.1"/>
</dbReference>
<proteinExistence type="predicted"/>
<accession>A0ABU7H4Q4</accession>
<name>A0ABU7H4Q4_9SPHI</name>
<keyword evidence="3" id="KW-0808">Transferase</keyword>
<protein>
    <submittedName>
        <fullName evidence="5">Methyltransferase</fullName>
    </submittedName>
</protein>
<dbReference type="Pfam" id="PF05724">
    <property type="entry name" value="TPMT"/>
    <property type="match status" value="1"/>
</dbReference>
<dbReference type="Gene3D" id="3.40.50.150">
    <property type="entry name" value="Vaccinia Virus protein VP39"/>
    <property type="match status" value="1"/>
</dbReference>
<dbReference type="Proteomes" id="UP001337681">
    <property type="component" value="Unassembled WGS sequence"/>
</dbReference>
<dbReference type="PROSITE" id="PS51585">
    <property type="entry name" value="SAM_MT_TPMT"/>
    <property type="match status" value="1"/>
</dbReference>
<keyword evidence="1" id="KW-0597">Phosphoprotein</keyword>
<reference evidence="5 6" key="1">
    <citation type="submission" date="2024-01" db="EMBL/GenBank/DDBJ databases">
        <title>Pedobacter sp. nov., isolated from oil-contaminated soil.</title>
        <authorList>
            <person name="Le N.T.T."/>
        </authorList>
    </citation>
    <scope>NUCLEOTIDE SEQUENCE [LARGE SCALE GENOMIC DNA]</scope>
    <source>
        <strain evidence="5 6">VNH31</strain>
    </source>
</reference>
<dbReference type="SUPFAM" id="SSF53335">
    <property type="entry name" value="S-adenosyl-L-methionine-dependent methyltransferases"/>
    <property type="match status" value="1"/>
</dbReference>
<dbReference type="EMBL" id="JAZDQU010000002">
    <property type="protein sequence ID" value="MEE1886022.1"/>
    <property type="molecule type" value="Genomic_DNA"/>
</dbReference>
<evidence type="ECO:0000313" key="6">
    <source>
        <dbReference type="Proteomes" id="UP001337681"/>
    </source>
</evidence>